<dbReference type="Gene3D" id="1.10.1370.10">
    <property type="entry name" value="Neurolysin, domain 3"/>
    <property type="match status" value="1"/>
</dbReference>
<dbReference type="Gene3D" id="1.10.1370.40">
    <property type="match status" value="1"/>
</dbReference>
<feature type="domain" description="Peptidase M3A/M3B catalytic" evidence="10">
    <location>
        <begin position="223"/>
        <end position="678"/>
    </location>
</feature>
<dbReference type="Gene3D" id="3.40.390.10">
    <property type="entry name" value="Collagenase (Catalytic Domain)"/>
    <property type="match status" value="1"/>
</dbReference>
<comment type="cofactor">
    <cofactor evidence="9">
        <name>Zn(2+)</name>
        <dbReference type="ChEBI" id="CHEBI:29105"/>
    </cofactor>
    <text evidence="9">Binds 1 zinc ion.</text>
</comment>
<dbReference type="SUPFAM" id="SSF55486">
    <property type="entry name" value="Metalloproteases ('zincins'), catalytic domain"/>
    <property type="match status" value="1"/>
</dbReference>
<keyword evidence="4 9" id="KW-0378">Hydrolase</keyword>
<evidence type="ECO:0000256" key="6">
    <source>
        <dbReference type="ARBA" id="ARBA00023049"/>
    </source>
</evidence>
<evidence type="ECO:0000256" key="7">
    <source>
        <dbReference type="ARBA" id="ARBA00024603"/>
    </source>
</evidence>
<dbReference type="CDD" id="cd06456">
    <property type="entry name" value="M3A_DCP"/>
    <property type="match status" value="1"/>
</dbReference>
<dbReference type="RefSeq" id="WP_066283305.1">
    <property type="nucleotide sequence ID" value="NZ_CP013920.1"/>
</dbReference>
<comment type="catalytic activity">
    <reaction evidence="7">
        <text>Hydrolysis of oligopeptides, with broad specificity. Gly or Ala commonly occur as P1 or P1' residues, but more distant residues are also important, as is shown by the fact that Z-Gly-Pro-Gly-|-Gly-Pro-Ala is cleaved, but not Z-(Gly)(5).</text>
        <dbReference type="EC" id="3.4.24.70"/>
    </reaction>
</comment>
<dbReference type="EC" id="3.4.24.70" evidence="8"/>
<dbReference type="NCBIfam" id="NF008159">
    <property type="entry name" value="PRK10911.1"/>
    <property type="match status" value="1"/>
</dbReference>
<dbReference type="Proteomes" id="UP000069926">
    <property type="component" value="Chromosome"/>
</dbReference>
<evidence type="ECO:0000256" key="2">
    <source>
        <dbReference type="ARBA" id="ARBA00022670"/>
    </source>
</evidence>
<dbReference type="PANTHER" id="PTHR11804">
    <property type="entry name" value="PROTEASE M3 THIMET OLIGOPEPTIDASE-RELATED"/>
    <property type="match status" value="1"/>
</dbReference>
<sequence>MKRNPLLTQSTLPHFSIIKTEHIIPAIKTILDNYRKDIDSVLRKNNTFNWNNLYRPLEEANNNLSKAWSTINHLNAVKNSNELRQVYDKCLPMILEFNNWIMHHNGLYKAYQALKCNAEFNKLNQAQRQSIENKLRNFKLSGIHLPIEKKRRHKNIMIKLSILENQFSNNVLDSTMGWTKLIQNNSHLDGIPGKYILAAKELAKKTGGKGWLFTLDTTSYLSIMKYANNRELRKEMYYAYNTRASNTGPNAGKWDNGDIMEEILSLRYELSKLLGFNNFAEKSLATKMAKSPKQVLKFLNNLIKIYYKKAKKELEELTQFSRNYYKIKQIKPWDLDYYCEKQKQHKFSIKNEKLCTYFPEELVIKGLFELINRIYNIDVKERYDIDIWHPDVRFFELYNHKNNYLYGGLYLDIYSREYKREGAWMSNCVSRLKHLDNSYQKPVAYLICNFNKSFDKQILLNHDEVITLFHEFGHCLHHILTKIDVADVSGTNGVPLDAIELPSQFMEYWCWEPEVLTFLSGHYKTGNPLPKKTLKNMLKYKKYHIGMFFMRQLEFCLFDFNLHIKYNDHENNHVLSTMNLIKKQFSIMPYIEWNRFPNTFSHIFSDDYAAGYYSYLWADVLAANVFAKFKDKGIFNRIIGLSFLNNILSQGGAENPSILFNRFLGRKPNIKAMLDSKGF</sequence>
<keyword evidence="2 9" id="KW-0645">Protease</keyword>
<evidence type="ECO:0000256" key="1">
    <source>
        <dbReference type="ARBA" id="ARBA00006040"/>
    </source>
</evidence>
<evidence type="ECO:0000256" key="9">
    <source>
        <dbReference type="RuleBase" id="RU003435"/>
    </source>
</evidence>
<dbReference type="InterPro" id="IPR045090">
    <property type="entry name" value="Pept_M3A_M3B"/>
</dbReference>
<dbReference type="PANTHER" id="PTHR11804:SF84">
    <property type="entry name" value="SACCHAROLYSIN"/>
    <property type="match status" value="1"/>
</dbReference>
<dbReference type="InterPro" id="IPR024079">
    <property type="entry name" value="MetalloPept_cat_dom_sf"/>
</dbReference>
<proteinExistence type="inferred from homology"/>
<reference evidence="12 13" key="1">
    <citation type="submission" date="2016-01" db="EMBL/GenBank/DDBJ databases">
        <title>Genome sequence of Ca. Arsenophonus lipopteni, the exclusive symbiont of a blood sucking fly Lipoptena cervi (Diptera: Hippoboscidae).</title>
        <authorList>
            <person name="Novakova E."/>
            <person name="Hypsa V."/>
            <person name="Nguyen P."/>
            <person name="Husnik F."/>
            <person name="Darby A.C."/>
        </authorList>
    </citation>
    <scope>NUCLEOTIDE SEQUENCE [LARGE SCALE GENOMIC DNA]</scope>
    <source>
        <strain evidence="12 13">CB</strain>
    </source>
</reference>
<keyword evidence="6 9" id="KW-0482">Metalloprotease</keyword>
<dbReference type="GO" id="GO:0004222">
    <property type="term" value="F:metalloendopeptidase activity"/>
    <property type="evidence" value="ECO:0007669"/>
    <property type="project" value="UniProtKB-EC"/>
</dbReference>
<dbReference type="InterPro" id="IPR034005">
    <property type="entry name" value="M3A_DCP"/>
</dbReference>
<dbReference type="Pfam" id="PF19310">
    <property type="entry name" value="TOP_N"/>
    <property type="match status" value="1"/>
</dbReference>
<dbReference type="InterPro" id="IPR045666">
    <property type="entry name" value="OpdA_N"/>
</dbReference>
<dbReference type="PATRIC" id="fig|634113.3.peg.310"/>
<feature type="domain" description="Oligopeptidase A N-terminal" evidence="11">
    <location>
        <begin position="27"/>
        <end position="149"/>
    </location>
</feature>
<dbReference type="Pfam" id="PF01432">
    <property type="entry name" value="Peptidase_M3"/>
    <property type="match status" value="1"/>
</dbReference>
<dbReference type="AlphaFoldDB" id="A0A109QEI4"/>
<organism evidence="12 13">
    <name type="scientific">Candidatus Arsenophonus lipoptenae</name>
    <dbReference type="NCBI Taxonomy" id="634113"/>
    <lineage>
        <taxon>Bacteria</taxon>
        <taxon>Pseudomonadati</taxon>
        <taxon>Pseudomonadota</taxon>
        <taxon>Gammaproteobacteria</taxon>
        <taxon>Enterobacterales</taxon>
        <taxon>Morganellaceae</taxon>
        <taxon>Arsenophonus</taxon>
    </lineage>
</organism>
<evidence type="ECO:0000256" key="4">
    <source>
        <dbReference type="ARBA" id="ARBA00022801"/>
    </source>
</evidence>
<dbReference type="GO" id="GO:0005829">
    <property type="term" value="C:cytosol"/>
    <property type="evidence" value="ECO:0007669"/>
    <property type="project" value="UniProtKB-ARBA"/>
</dbReference>
<dbReference type="GO" id="GO:0006518">
    <property type="term" value="P:peptide metabolic process"/>
    <property type="evidence" value="ECO:0007669"/>
    <property type="project" value="TreeGrafter"/>
</dbReference>
<keyword evidence="5 9" id="KW-0862">Zinc</keyword>
<dbReference type="EMBL" id="CP013920">
    <property type="protein sequence ID" value="AMA64901.1"/>
    <property type="molecule type" value="Genomic_DNA"/>
</dbReference>
<keyword evidence="3 9" id="KW-0479">Metal-binding</keyword>
<evidence type="ECO:0000259" key="11">
    <source>
        <dbReference type="Pfam" id="PF19310"/>
    </source>
</evidence>
<dbReference type="GO" id="GO:0006508">
    <property type="term" value="P:proteolysis"/>
    <property type="evidence" value="ECO:0007669"/>
    <property type="project" value="UniProtKB-KW"/>
</dbReference>
<name>A0A109QEI4_9GAMM</name>
<comment type="similarity">
    <text evidence="1 9">Belongs to the peptidase M3 family.</text>
</comment>
<dbReference type="GO" id="GO:0046872">
    <property type="term" value="F:metal ion binding"/>
    <property type="evidence" value="ECO:0007669"/>
    <property type="project" value="UniProtKB-UniRule"/>
</dbReference>
<dbReference type="InterPro" id="IPR001567">
    <property type="entry name" value="Pept_M3A_M3B_dom"/>
</dbReference>
<accession>A0A109QEI4</accession>
<evidence type="ECO:0000256" key="3">
    <source>
        <dbReference type="ARBA" id="ARBA00022723"/>
    </source>
</evidence>
<dbReference type="InterPro" id="IPR024077">
    <property type="entry name" value="Neurolysin/TOP_dom2"/>
</dbReference>
<evidence type="ECO:0000256" key="5">
    <source>
        <dbReference type="ARBA" id="ARBA00022833"/>
    </source>
</evidence>
<evidence type="ECO:0000313" key="13">
    <source>
        <dbReference type="Proteomes" id="UP000069926"/>
    </source>
</evidence>
<dbReference type="KEGG" id="asy:AUT07_00319"/>
<evidence type="ECO:0000256" key="8">
    <source>
        <dbReference type="ARBA" id="ARBA00026100"/>
    </source>
</evidence>
<evidence type="ECO:0000259" key="10">
    <source>
        <dbReference type="Pfam" id="PF01432"/>
    </source>
</evidence>
<dbReference type="OrthoDB" id="9773538at2"/>
<gene>
    <name evidence="12" type="primary">prlC</name>
    <name evidence="12" type="ORF">AUT07_00319</name>
</gene>
<keyword evidence="13" id="KW-1185">Reference proteome</keyword>
<protein>
    <recommendedName>
        <fullName evidence="8">oligopeptidase A</fullName>
        <ecNumber evidence="8">3.4.24.70</ecNumber>
    </recommendedName>
</protein>
<dbReference type="FunFam" id="3.40.390.10:FF:000009">
    <property type="entry name" value="Oligopeptidase A"/>
    <property type="match status" value="1"/>
</dbReference>
<evidence type="ECO:0000313" key="12">
    <source>
        <dbReference type="EMBL" id="AMA64901.1"/>
    </source>
</evidence>